<feature type="transmembrane region" description="Helical" evidence="1">
    <location>
        <begin position="350"/>
        <end position="370"/>
    </location>
</feature>
<feature type="transmembrane region" description="Helical" evidence="1">
    <location>
        <begin position="50"/>
        <end position="75"/>
    </location>
</feature>
<protein>
    <submittedName>
        <fullName evidence="2">Uncharacterized protein</fullName>
    </submittedName>
</protein>
<keyword evidence="3" id="KW-1185">Reference proteome</keyword>
<evidence type="ECO:0000256" key="1">
    <source>
        <dbReference type="SAM" id="Phobius"/>
    </source>
</evidence>
<feature type="transmembrane region" description="Helical" evidence="1">
    <location>
        <begin position="132"/>
        <end position="150"/>
    </location>
</feature>
<organism evidence="2 3">
    <name type="scientific">Caenorhabditis auriculariae</name>
    <dbReference type="NCBI Taxonomy" id="2777116"/>
    <lineage>
        <taxon>Eukaryota</taxon>
        <taxon>Metazoa</taxon>
        <taxon>Ecdysozoa</taxon>
        <taxon>Nematoda</taxon>
        <taxon>Chromadorea</taxon>
        <taxon>Rhabditida</taxon>
        <taxon>Rhabditina</taxon>
        <taxon>Rhabditomorpha</taxon>
        <taxon>Rhabditoidea</taxon>
        <taxon>Rhabditidae</taxon>
        <taxon>Peloderinae</taxon>
        <taxon>Caenorhabditis</taxon>
    </lineage>
</organism>
<name>A0A8S1HGD9_9PELO</name>
<gene>
    <name evidence="2" type="ORF">CAUJ_LOCUS10244</name>
</gene>
<reference evidence="2" key="1">
    <citation type="submission" date="2020-10" db="EMBL/GenBank/DDBJ databases">
        <authorList>
            <person name="Kikuchi T."/>
        </authorList>
    </citation>
    <scope>NUCLEOTIDE SEQUENCE</scope>
    <source>
        <strain evidence="2">NKZ352</strain>
    </source>
</reference>
<feature type="transmembrane region" description="Helical" evidence="1">
    <location>
        <begin position="272"/>
        <end position="297"/>
    </location>
</feature>
<dbReference type="EMBL" id="CAJGYM010000043">
    <property type="protein sequence ID" value="CAD6194325.1"/>
    <property type="molecule type" value="Genomic_DNA"/>
</dbReference>
<evidence type="ECO:0000313" key="2">
    <source>
        <dbReference type="EMBL" id="CAD6194325.1"/>
    </source>
</evidence>
<dbReference type="AlphaFoldDB" id="A0A8S1HGD9"/>
<keyword evidence="1" id="KW-0472">Membrane</keyword>
<feature type="transmembrane region" description="Helical" evidence="1">
    <location>
        <begin position="309"/>
        <end position="330"/>
    </location>
</feature>
<dbReference type="Pfam" id="PF10318">
    <property type="entry name" value="7TM_GPCR_Srh"/>
    <property type="match status" value="1"/>
</dbReference>
<feature type="transmembrane region" description="Helical" evidence="1">
    <location>
        <begin position="226"/>
        <end position="252"/>
    </location>
</feature>
<feature type="transmembrane region" description="Helical" evidence="1">
    <location>
        <begin position="87"/>
        <end position="112"/>
    </location>
</feature>
<keyword evidence="1" id="KW-1133">Transmembrane helix</keyword>
<keyword evidence="1" id="KW-0812">Transmembrane</keyword>
<comment type="caution">
    <text evidence="2">The sequence shown here is derived from an EMBL/GenBank/DDBJ whole genome shotgun (WGS) entry which is preliminary data.</text>
</comment>
<sequence>MRCRRQCAEQAHNFLICLLLGNFVSAKTRPPRLRGPASREANPEMDFQAFPYVMIIGPIAIGIVTFIVTLLCFLFGPKPKMDKETKYNIIICTLAYLAMILAPQTFSAPLYYKETTVIFGRGLPSYAHVPLHIDWALGSVIGPIACVFVLRHMHYSYMRALNRNTRAWLVEGQPRLCVFGLQLCAALCFCAPVIFNYFGLDGKVITKVDNHMVMQIDRKKLIEFSFYNEILAIAGFAATISVMTQMVALFLHGSYAFYSWSDSLQGRTMTSALLFALGVAMQIVMLFIFYFIPVLVFQYRMFYRIYEPILNNLLSQVLVIQGAVSILVFVGAQPFFREQLALFFTSIPKWIWSCFLCIFKSLRVCFFRLFSLFRRCIVRLLGRFTPRENTYEETGIEMREGNARAANVITVIGASPVVVNPC</sequence>
<proteinExistence type="predicted"/>
<accession>A0A8S1HGD9</accession>
<dbReference type="InterPro" id="IPR019422">
    <property type="entry name" value="7TM_GPCR_serpentine_rcpt_Srh"/>
</dbReference>
<evidence type="ECO:0000313" key="3">
    <source>
        <dbReference type="Proteomes" id="UP000835052"/>
    </source>
</evidence>
<dbReference type="Proteomes" id="UP000835052">
    <property type="component" value="Unassembled WGS sequence"/>
</dbReference>